<feature type="domain" description="NADPH-dependent FMN reductase-like" evidence="3">
    <location>
        <begin position="1"/>
        <end position="153"/>
    </location>
</feature>
<dbReference type="AlphaFoldDB" id="A0A1Y4QI28"/>
<organism evidence="4 5">
    <name type="scientific">Thomasclavelia spiroformis</name>
    <dbReference type="NCBI Taxonomy" id="29348"/>
    <lineage>
        <taxon>Bacteria</taxon>
        <taxon>Bacillati</taxon>
        <taxon>Bacillota</taxon>
        <taxon>Erysipelotrichia</taxon>
        <taxon>Erysipelotrichales</taxon>
        <taxon>Coprobacillaceae</taxon>
        <taxon>Thomasclavelia</taxon>
    </lineage>
</organism>
<evidence type="ECO:0000259" key="3">
    <source>
        <dbReference type="Pfam" id="PF03358"/>
    </source>
</evidence>
<sequence>MNVILINGSPNAKGCTYTALEEVAKTLEAEGIETEIIHVGNKNIRGCIGCRKCKTDGKCVFNDIVNEVSDKFAKCDGIVIGSPVYYASANGTLISFLDRLFYSLDADKTMKVGAAVVSARRAGTTATFDELNKYFTISNMPIVSSQYWNMVHGYTPEDVKKDEEGLQIMRVLGKNMAFLIKSIQLGKEKYGLPKKEQHVFTPFIR</sequence>
<dbReference type="InterPro" id="IPR029039">
    <property type="entry name" value="Flavoprotein-like_sf"/>
</dbReference>
<keyword evidence="2" id="KW-0288">FMN</keyword>
<comment type="caution">
    <text evidence="4">The sequence shown here is derived from an EMBL/GenBank/DDBJ whole genome shotgun (WGS) entry which is preliminary data.</text>
</comment>
<evidence type="ECO:0000313" key="5">
    <source>
        <dbReference type="Proteomes" id="UP000196258"/>
    </source>
</evidence>
<gene>
    <name evidence="4" type="ORF">B5E91_07240</name>
</gene>
<dbReference type="InterPro" id="IPR051796">
    <property type="entry name" value="ISF_SsuE-like"/>
</dbReference>
<dbReference type="SUPFAM" id="SSF52218">
    <property type="entry name" value="Flavoproteins"/>
    <property type="match status" value="1"/>
</dbReference>
<dbReference type="Proteomes" id="UP000196258">
    <property type="component" value="Unassembled WGS sequence"/>
</dbReference>
<dbReference type="EMBL" id="NFLB01000007">
    <property type="protein sequence ID" value="OUQ05107.1"/>
    <property type="molecule type" value="Genomic_DNA"/>
</dbReference>
<dbReference type="Pfam" id="PF03358">
    <property type="entry name" value="FMN_red"/>
    <property type="match status" value="1"/>
</dbReference>
<name>A0A1Y4QI28_9FIRM</name>
<evidence type="ECO:0000256" key="1">
    <source>
        <dbReference type="ARBA" id="ARBA00022630"/>
    </source>
</evidence>
<dbReference type="GO" id="GO:0016491">
    <property type="term" value="F:oxidoreductase activity"/>
    <property type="evidence" value="ECO:0007669"/>
    <property type="project" value="InterPro"/>
</dbReference>
<accession>A0A1Y4QI28</accession>
<dbReference type="Gene3D" id="3.40.50.360">
    <property type="match status" value="1"/>
</dbReference>
<evidence type="ECO:0000256" key="2">
    <source>
        <dbReference type="ARBA" id="ARBA00022643"/>
    </source>
</evidence>
<dbReference type="PANTHER" id="PTHR43278">
    <property type="entry name" value="NAD(P)H-DEPENDENT FMN-CONTAINING OXIDOREDUCTASE YWQN-RELATED"/>
    <property type="match status" value="1"/>
</dbReference>
<reference evidence="5" key="1">
    <citation type="submission" date="2017-04" db="EMBL/GenBank/DDBJ databases">
        <title>Function of individual gut microbiota members based on whole genome sequencing of pure cultures obtained from chicken caecum.</title>
        <authorList>
            <person name="Medvecky M."/>
            <person name="Cejkova D."/>
            <person name="Polansky O."/>
            <person name="Karasova D."/>
            <person name="Kubasova T."/>
            <person name="Cizek A."/>
            <person name="Rychlik I."/>
        </authorList>
    </citation>
    <scope>NUCLEOTIDE SEQUENCE [LARGE SCALE GENOMIC DNA]</scope>
    <source>
        <strain evidence="5">An149</strain>
    </source>
</reference>
<evidence type="ECO:0000313" key="4">
    <source>
        <dbReference type="EMBL" id="OUQ05107.1"/>
    </source>
</evidence>
<proteinExistence type="predicted"/>
<protein>
    <submittedName>
        <fullName evidence="4">NADPH-dependent FMN reductase</fullName>
    </submittedName>
</protein>
<dbReference type="InterPro" id="IPR005025">
    <property type="entry name" value="FMN_Rdtase-like_dom"/>
</dbReference>
<dbReference type="PANTHER" id="PTHR43278:SF4">
    <property type="entry name" value="NAD(P)H-DEPENDENT FMN-CONTAINING OXIDOREDUCTASE YWQN-RELATED"/>
    <property type="match status" value="1"/>
</dbReference>
<keyword evidence="1" id="KW-0285">Flavoprotein</keyword>
<dbReference type="RefSeq" id="WP_087256432.1">
    <property type="nucleotide sequence ID" value="NZ_CALURN010000008.1"/>
</dbReference>